<dbReference type="GO" id="GO:0000978">
    <property type="term" value="F:RNA polymerase II cis-regulatory region sequence-specific DNA binding"/>
    <property type="evidence" value="ECO:0007669"/>
    <property type="project" value="TreeGrafter"/>
</dbReference>
<evidence type="ECO:0000256" key="13">
    <source>
        <dbReference type="SAM" id="MobiDB-lite"/>
    </source>
</evidence>
<evidence type="ECO:0000256" key="5">
    <source>
        <dbReference type="ARBA" id="ARBA00022771"/>
    </source>
</evidence>
<evidence type="ECO:0000256" key="6">
    <source>
        <dbReference type="ARBA" id="ARBA00022833"/>
    </source>
</evidence>
<dbReference type="FunFam" id="3.30.160.60:FF:000690">
    <property type="entry name" value="Zinc finger protein 354C"/>
    <property type="match status" value="1"/>
</dbReference>
<dbReference type="PANTHER" id="PTHR24384">
    <property type="entry name" value="FINGER PUTATIVE TRANSCRIPTION FACTOR FAMILY-RELATED"/>
    <property type="match status" value="1"/>
</dbReference>
<dbReference type="STRING" id="7395.A0A1A9UYL9"/>
<evidence type="ECO:0000256" key="4">
    <source>
        <dbReference type="ARBA" id="ARBA00022737"/>
    </source>
</evidence>
<evidence type="ECO:0000256" key="10">
    <source>
        <dbReference type="ARBA" id="ARBA00023242"/>
    </source>
</evidence>
<evidence type="ECO:0000313" key="16">
    <source>
        <dbReference type="Proteomes" id="UP000078200"/>
    </source>
</evidence>
<dbReference type="PANTHER" id="PTHR24384:SF189">
    <property type="entry name" value="C2H2-TYPE DOMAIN-CONTAINING PROTEIN-RELATED"/>
    <property type="match status" value="1"/>
</dbReference>
<dbReference type="InterPro" id="IPR013087">
    <property type="entry name" value="Znf_C2H2_type"/>
</dbReference>
<keyword evidence="9" id="KW-0804">Transcription</keyword>
<feature type="domain" description="C2H2-type" evidence="14">
    <location>
        <begin position="625"/>
        <end position="652"/>
    </location>
</feature>
<evidence type="ECO:0000256" key="2">
    <source>
        <dbReference type="ARBA" id="ARBA00004123"/>
    </source>
</evidence>
<evidence type="ECO:0000256" key="12">
    <source>
        <dbReference type="SAM" id="Coils"/>
    </source>
</evidence>
<feature type="domain" description="C2H2-type" evidence="14">
    <location>
        <begin position="717"/>
        <end position="744"/>
    </location>
</feature>
<proteinExistence type="predicted"/>
<evidence type="ECO:0000259" key="14">
    <source>
        <dbReference type="PROSITE" id="PS50157"/>
    </source>
</evidence>
<evidence type="ECO:0000256" key="7">
    <source>
        <dbReference type="ARBA" id="ARBA00023015"/>
    </source>
</evidence>
<keyword evidence="16" id="KW-1185">Reference proteome</keyword>
<accession>A0A1A9UYL9</accession>
<keyword evidence="3" id="KW-0479">Metal-binding</keyword>
<dbReference type="FunFam" id="3.30.160.60:FF:000097">
    <property type="entry name" value="Zinc finger protein"/>
    <property type="match status" value="1"/>
</dbReference>
<evidence type="ECO:0000256" key="9">
    <source>
        <dbReference type="ARBA" id="ARBA00023163"/>
    </source>
</evidence>
<dbReference type="InterPro" id="IPR036236">
    <property type="entry name" value="Znf_C2H2_sf"/>
</dbReference>
<keyword evidence="10" id="KW-0539">Nucleus</keyword>
<keyword evidence="12" id="KW-0175">Coiled coil</keyword>
<dbReference type="GO" id="GO:0003682">
    <property type="term" value="F:chromatin binding"/>
    <property type="evidence" value="ECO:0007669"/>
    <property type="project" value="UniProtKB-ARBA"/>
</dbReference>
<dbReference type="EnsemblMetazoa" id="GAUT019918-RA">
    <property type="protein sequence ID" value="GAUT019918-PA"/>
    <property type="gene ID" value="GAUT019918"/>
</dbReference>
<keyword evidence="7" id="KW-0805">Transcription regulation</keyword>
<comment type="subcellular location">
    <subcellularLocation>
        <location evidence="2">Nucleus</location>
    </subcellularLocation>
</comment>
<dbReference type="GO" id="GO:0000785">
    <property type="term" value="C:chromatin"/>
    <property type="evidence" value="ECO:0007669"/>
    <property type="project" value="UniProtKB-ARBA"/>
</dbReference>
<dbReference type="Proteomes" id="UP000078200">
    <property type="component" value="Unassembled WGS sequence"/>
</dbReference>
<dbReference type="Pfam" id="PF00096">
    <property type="entry name" value="zf-C2H2"/>
    <property type="match status" value="4"/>
</dbReference>
<feature type="domain" description="C2H2-type" evidence="14">
    <location>
        <begin position="653"/>
        <end position="680"/>
    </location>
</feature>
<dbReference type="PROSITE" id="PS00028">
    <property type="entry name" value="ZINC_FINGER_C2H2_1"/>
    <property type="match status" value="7"/>
</dbReference>
<dbReference type="VEuPathDB" id="VectorBase:GAUT019918"/>
<feature type="compositionally biased region" description="Polar residues" evidence="13">
    <location>
        <begin position="503"/>
        <end position="564"/>
    </location>
</feature>
<feature type="coiled-coil region" evidence="12">
    <location>
        <begin position="222"/>
        <end position="249"/>
    </location>
</feature>
<keyword evidence="6" id="KW-0862">Zinc</keyword>
<evidence type="ECO:0000313" key="15">
    <source>
        <dbReference type="EnsemblMetazoa" id="GAUT019918-PA"/>
    </source>
</evidence>
<feature type="domain" description="C2H2-type" evidence="14">
    <location>
        <begin position="408"/>
        <end position="435"/>
    </location>
</feature>
<dbReference type="SUPFAM" id="SSF57667">
    <property type="entry name" value="beta-beta-alpha zinc fingers"/>
    <property type="match status" value="3"/>
</dbReference>
<feature type="region of interest" description="Disordered" evidence="13">
    <location>
        <begin position="497"/>
        <end position="564"/>
    </location>
</feature>
<keyword evidence="8" id="KW-0238">DNA-binding</keyword>
<dbReference type="SMART" id="SM00355">
    <property type="entry name" value="ZnF_C2H2"/>
    <property type="match status" value="7"/>
</dbReference>
<sequence>MEKSSTVHVKSYSVHQCFCVMKAMEILMKVKCPSSSTSGDSGHSTLKIVDHHHQLHQQYNSSGSANVKTAHPIQQNLMPSASSFISGNNNSDYSLASSCSDCSLGYCCNMSSCCVTSPPPPSLRTQIPPGPPLAPPTSLLPPLHHFPTEENASYEYEEPEENFVSIDDVKIKNFLLKIGQKKQQLQQESHLENAPRPIKEPRITKIFSTTSDGVTPARPVVYEIIELDDEEERERLKRIKQQAEKWQANRRTPSHSDISLAVRQTKSLDISLIPKYPDSAANVTSMKVKSQSTKTDTSKQKIVAEIDLLDSSSNSTNNDVYNDDDDSLPLVASAVSCELQCDDDDDSSDNERLQNRIYANKARTLDRKKSPDEIVVLGSDDETNDQEQDNHLLVRWSDYSDQRERVFFECFLCGKKVQSSYNLRRHMMIHTGERPFSCDLCDRKFREFSDLKKHRRRHANEVNFMCMVCHEYPPIENDPTRCINCCTQSKNAVIMAAMRSRDSSSPPEKPSQNSNNTRLTTSAAIKTSPSRNFTPNSTVSSCTPSPALTQSPNMIDSQASTNPPNGTVQEAQHLLDNIPAVHRPGYNQLGMITRKEFPCPLCHRAFGSRHNLKRHYMIHTGEKPFSCSQCRKPFREYSTLKKHMVTHQRDRWYKCSRCPQKFRDFLQYTEHRNSHPIEIDDNDNETPFVSNEASPCKKSRIMRDDSNDDDSSSDEWLECCECGQRFNEIDNYNEHLKQHDSKAQLYECYICKRHCKNRDDLDAHLDGHEEDTS</sequence>
<evidence type="ECO:0000256" key="1">
    <source>
        <dbReference type="ARBA" id="ARBA00003767"/>
    </source>
</evidence>
<dbReference type="GO" id="GO:0005634">
    <property type="term" value="C:nucleus"/>
    <property type="evidence" value="ECO:0007669"/>
    <property type="project" value="UniProtKB-SubCell"/>
</dbReference>
<dbReference type="GO" id="GO:0008270">
    <property type="term" value="F:zinc ion binding"/>
    <property type="evidence" value="ECO:0007669"/>
    <property type="project" value="UniProtKB-KW"/>
</dbReference>
<feature type="domain" description="C2H2-type" evidence="14">
    <location>
        <begin position="597"/>
        <end position="624"/>
    </location>
</feature>
<dbReference type="GO" id="GO:0000981">
    <property type="term" value="F:DNA-binding transcription factor activity, RNA polymerase II-specific"/>
    <property type="evidence" value="ECO:0007669"/>
    <property type="project" value="TreeGrafter"/>
</dbReference>
<comment type="function">
    <text evidence="1">May be involved in transcriptional regulation.</text>
</comment>
<evidence type="ECO:0000256" key="8">
    <source>
        <dbReference type="ARBA" id="ARBA00023125"/>
    </source>
</evidence>
<keyword evidence="4" id="KW-0677">Repeat</keyword>
<evidence type="ECO:0000256" key="11">
    <source>
        <dbReference type="PROSITE-ProRule" id="PRU00042"/>
    </source>
</evidence>
<dbReference type="Gene3D" id="3.30.160.60">
    <property type="entry name" value="Classic Zinc Finger"/>
    <property type="match status" value="5"/>
</dbReference>
<dbReference type="GO" id="GO:0040029">
    <property type="term" value="P:epigenetic regulation of gene expression"/>
    <property type="evidence" value="ECO:0007669"/>
    <property type="project" value="UniProtKB-ARBA"/>
</dbReference>
<protein>
    <recommendedName>
        <fullName evidence="14">C2H2-type domain-containing protein</fullName>
    </recommendedName>
</protein>
<dbReference type="InterPro" id="IPR050752">
    <property type="entry name" value="C2H2-ZF_domain"/>
</dbReference>
<dbReference type="PROSITE" id="PS50157">
    <property type="entry name" value="ZINC_FINGER_C2H2_2"/>
    <property type="match status" value="6"/>
</dbReference>
<organism evidence="15 16">
    <name type="scientific">Glossina austeni</name>
    <name type="common">Savannah tsetse fly</name>
    <dbReference type="NCBI Taxonomy" id="7395"/>
    <lineage>
        <taxon>Eukaryota</taxon>
        <taxon>Metazoa</taxon>
        <taxon>Ecdysozoa</taxon>
        <taxon>Arthropoda</taxon>
        <taxon>Hexapoda</taxon>
        <taxon>Insecta</taxon>
        <taxon>Pterygota</taxon>
        <taxon>Neoptera</taxon>
        <taxon>Endopterygota</taxon>
        <taxon>Diptera</taxon>
        <taxon>Brachycera</taxon>
        <taxon>Muscomorpha</taxon>
        <taxon>Hippoboscoidea</taxon>
        <taxon>Glossinidae</taxon>
        <taxon>Glossina</taxon>
    </lineage>
</organism>
<feature type="domain" description="C2H2-type" evidence="14">
    <location>
        <begin position="436"/>
        <end position="463"/>
    </location>
</feature>
<name>A0A1A9UYL9_GLOAU</name>
<evidence type="ECO:0000256" key="3">
    <source>
        <dbReference type="ARBA" id="ARBA00022723"/>
    </source>
</evidence>
<reference evidence="15" key="1">
    <citation type="submission" date="2020-05" db="UniProtKB">
        <authorList>
            <consortium name="EnsemblMetazoa"/>
        </authorList>
    </citation>
    <scope>IDENTIFICATION</scope>
    <source>
        <strain evidence="15">TTRI</strain>
    </source>
</reference>
<keyword evidence="5 11" id="KW-0863">Zinc-finger</keyword>
<dbReference type="AlphaFoldDB" id="A0A1A9UYL9"/>